<dbReference type="AlphaFoldDB" id="A0AAW5R148"/>
<gene>
    <name evidence="3" type="ORF">MUB46_18810</name>
</gene>
<evidence type="ECO:0000313" key="4">
    <source>
        <dbReference type="Proteomes" id="UP001320898"/>
    </source>
</evidence>
<dbReference type="PANTHER" id="PTHR22946:SF9">
    <property type="entry name" value="POLYKETIDE TRANSFERASE AF380"/>
    <property type="match status" value="1"/>
</dbReference>
<feature type="domain" description="Dienelactone hydrolase" evidence="2">
    <location>
        <begin position="50"/>
        <end position="284"/>
    </location>
</feature>
<evidence type="ECO:0000259" key="2">
    <source>
        <dbReference type="Pfam" id="PF01738"/>
    </source>
</evidence>
<dbReference type="SUPFAM" id="SSF53474">
    <property type="entry name" value="alpha/beta-Hydrolases"/>
    <property type="match status" value="1"/>
</dbReference>
<dbReference type="PANTHER" id="PTHR22946">
    <property type="entry name" value="DIENELACTONE HYDROLASE DOMAIN-CONTAINING PROTEIN-RELATED"/>
    <property type="match status" value="1"/>
</dbReference>
<reference evidence="3 4" key="1">
    <citation type="submission" date="2022-04" db="EMBL/GenBank/DDBJ databases">
        <authorList>
            <person name="Ye Y.-Q."/>
            <person name="Du Z.-J."/>
        </authorList>
    </citation>
    <scope>NUCLEOTIDE SEQUENCE [LARGE SCALE GENOMIC DNA]</scope>
    <source>
        <strain evidence="3 4">A6E488</strain>
    </source>
</reference>
<comment type="caution">
    <text evidence="3">The sequence shown here is derived from an EMBL/GenBank/DDBJ whole genome shotgun (WGS) entry which is preliminary data.</text>
</comment>
<dbReference type="Proteomes" id="UP001320898">
    <property type="component" value="Unassembled WGS sequence"/>
</dbReference>
<dbReference type="InterPro" id="IPR029058">
    <property type="entry name" value="AB_hydrolase_fold"/>
</dbReference>
<evidence type="ECO:0000256" key="1">
    <source>
        <dbReference type="ARBA" id="ARBA00022801"/>
    </source>
</evidence>
<dbReference type="Gene3D" id="3.40.50.1820">
    <property type="entry name" value="alpha/beta hydrolase"/>
    <property type="match status" value="1"/>
</dbReference>
<organism evidence="3 4">
    <name type="scientific">Microbaculum marinisediminis</name>
    <dbReference type="NCBI Taxonomy" id="2931392"/>
    <lineage>
        <taxon>Bacteria</taxon>
        <taxon>Pseudomonadati</taxon>
        <taxon>Pseudomonadota</taxon>
        <taxon>Alphaproteobacteria</taxon>
        <taxon>Hyphomicrobiales</taxon>
        <taxon>Tepidamorphaceae</taxon>
        <taxon>Microbaculum</taxon>
    </lineage>
</organism>
<evidence type="ECO:0000313" key="3">
    <source>
        <dbReference type="EMBL" id="MCT8973922.1"/>
    </source>
</evidence>
<sequence>MPKLIRWGLIAAGVILLGLALNTTRQYARWSPFGEPPDARAARLAEHWRLVLPEGPGPFPAAILLSGCDGVRDNMDYWASVFVETGRAALIVDSHTPRGLVELEAWRLVCGAQALSGAERSGDVAVALKGLSDRGDIADDIVIFGASHGGWTAMEFVAHAASNERPPALAHWPDTPEALLQSVSALVLLYPYCGVLNSATAARWAGAPPALFVLAEDDSIVSTPDCVARAEALRQSNAGVEIVVLADADHGFDQQERSPLSMLRFDAEKQAQARQAVLDFLKTVDPL</sequence>
<dbReference type="InterPro" id="IPR050261">
    <property type="entry name" value="FrsA_esterase"/>
</dbReference>
<dbReference type="InterPro" id="IPR002925">
    <property type="entry name" value="Dienelactn_hydro"/>
</dbReference>
<dbReference type="Pfam" id="PF01738">
    <property type="entry name" value="DLH"/>
    <property type="match status" value="1"/>
</dbReference>
<name>A0AAW5R148_9HYPH</name>
<keyword evidence="1 3" id="KW-0378">Hydrolase</keyword>
<dbReference type="GO" id="GO:0052689">
    <property type="term" value="F:carboxylic ester hydrolase activity"/>
    <property type="evidence" value="ECO:0007669"/>
    <property type="project" value="UniProtKB-ARBA"/>
</dbReference>
<dbReference type="RefSeq" id="WP_261617504.1">
    <property type="nucleotide sequence ID" value="NZ_JALIDZ010000009.1"/>
</dbReference>
<protein>
    <submittedName>
        <fullName evidence="3">Dienelactone hydrolase family protein</fullName>
    </submittedName>
</protein>
<accession>A0AAW5R148</accession>
<proteinExistence type="predicted"/>
<dbReference type="EMBL" id="JALIDZ010000009">
    <property type="protein sequence ID" value="MCT8973922.1"/>
    <property type="molecule type" value="Genomic_DNA"/>
</dbReference>
<keyword evidence="4" id="KW-1185">Reference proteome</keyword>